<dbReference type="Bgee" id="ENSLOCG00000000993">
    <property type="expression patterns" value="Expressed in zone of skin and 13 other cell types or tissues"/>
</dbReference>
<dbReference type="Pfam" id="PF04505">
    <property type="entry name" value="CD225"/>
    <property type="match status" value="1"/>
</dbReference>
<feature type="transmembrane region" description="Helical" evidence="6">
    <location>
        <begin position="104"/>
        <end position="124"/>
    </location>
</feature>
<dbReference type="GO" id="GO:0005886">
    <property type="term" value="C:plasma membrane"/>
    <property type="evidence" value="ECO:0000318"/>
    <property type="project" value="GO_Central"/>
</dbReference>
<dbReference type="OMA" id="RYASTAC"/>
<reference evidence="7" key="2">
    <citation type="submission" date="2025-08" db="UniProtKB">
        <authorList>
            <consortium name="Ensembl"/>
        </authorList>
    </citation>
    <scope>IDENTIFICATION</scope>
</reference>
<dbReference type="PANTHER" id="PTHR13999:SF31">
    <property type="entry name" value="IFITM1-RELATED"/>
    <property type="match status" value="1"/>
</dbReference>
<comment type="subcellular location">
    <subcellularLocation>
        <location evidence="1">Membrane</location>
    </subcellularLocation>
</comment>
<dbReference type="PANTHER" id="PTHR13999">
    <property type="entry name" value="INTERFERON INDUCIBLE TRANSMEMBRANE PROTEIN"/>
    <property type="match status" value="1"/>
</dbReference>
<keyword evidence="5 6" id="KW-0472">Membrane</keyword>
<dbReference type="GeneTree" id="ENSGT00950000182857"/>
<keyword evidence="4 6" id="KW-1133">Transmembrane helix</keyword>
<keyword evidence="3 6" id="KW-0812">Transmembrane</keyword>
<dbReference type="AlphaFoldDB" id="W5LYA9"/>
<dbReference type="HOGENOM" id="CLU_124511_3_0_1"/>
<accession>W5LYA9</accession>
<evidence type="ECO:0000256" key="1">
    <source>
        <dbReference type="ARBA" id="ARBA00004370"/>
    </source>
</evidence>
<dbReference type="InterPro" id="IPR007593">
    <property type="entry name" value="CD225/Dispanin_fam"/>
</dbReference>
<evidence type="ECO:0000256" key="2">
    <source>
        <dbReference type="ARBA" id="ARBA00006843"/>
    </source>
</evidence>
<evidence type="ECO:0000313" key="7">
    <source>
        <dbReference type="Ensembl" id="ENSLOCP00000001116.1"/>
    </source>
</evidence>
<dbReference type="Ensembl" id="ENSLOCT00000001120.1">
    <property type="protein sequence ID" value="ENSLOCP00000001116.1"/>
    <property type="gene ID" value="ENSLOCG00000000993.1"/>
</dbReference>
<name>W5LYA9_LEPOC</name>
<dbReference type="EMBL" id="AHAT01008086">
    <property type="status" value="NOT_ANNOTATED_CDS"/>
    <property type="molecule type" value="Genomic_DNA"/>
</dbReference>
<evidence type="ECO:0000256" key="3">
    <source>
        <dbReference type="ARBA" id="ARBA00022692"/>
    </source>
</evidence>
<sequence>ASMENLKYSPELLPMQGNSYERLKEPRVVTLPSNAAVVTIGPPAKPPRDHIIWSLFSTIYMNYCCLGFAALCYSIKARDRKALGDLEGARGYASTARCFNLTTLILFLITVLVLIILISVGVVYPMEL</sequence>
<evidence type="ECO:0000313" key="8">
    <source>
        <dbReference type="Proteomes" id="UP000018468"/>
    </source>
</evidence>
<evidence type="ECO:0000256" key="5">
    <source>
        <dbReference type="ARBA" id="ARBA00023136"/>
    </source>
</evidence>
<feature type="transmembrane region" description="Helical" evidence="6">
    <location>
        <begin position="51"/>
        <end position="73"/>
    </location>
</feature>
<organism evidence="7 8">
    <name type="scientific">Lepisosteus oculatus</name>
    <name type="common">Spotted gar</name>
    <dbReference type="NCBI Taxonomy" id="7918"/>
    <lineage>
        <taxon>Eukaryota</taxon>
        <taxon>Metazoa</taxon>
        <taxon>Chordata</taxon>
        <taxon>Craniata</taxon>
        <taxon>Vertebrata</taxon>
        <taxon>Euteleostomi</taxon>
        <taxon>Actinopterygii</taxon>
        <taxon>Neopterygii</taxon>
        <taxon>Holostei</taxon>
        <taxon>Semionotiformes</taxon>
        <taxon>Lepisosteidae</taxon>
        <taxon>Lepisosteus</taxon>
    </lineage>
</organism>
<dbReference type="InterPro" id="IPR051517">
    <property type="entry name" value="IFITM_antiviral_protein"/>
</dbReference>
<comment type="similarity">
    <text evidence="2">Belongs to the CD225/Dispanin family.</text>
</comment>
<evidence type="ECO:0000256" key="4">
    <source>
        <dbReference type="ARBA" id="ARBA00022989"/>
    </source>
</evidence>
<reference evidence="8" key="1">
    <citation type="submission" date="2011-12" db="EMBL/GenBank/DDBJ databases">
        <title>The Draft Genome of Lepisosteus oculatus.</title>
        <authorList>
            <consortium name="The Broad Institute Genome Assembly &amp; Analysis Group"/>
            <consortium name="Computational R&amp;D Group"/>
            <consortium name="and Sequencing Platform"/>
            <person name="Di Palma F."/>
            <person name="Alfoldi J."/>
            <person name="Johnson J."/>
            <person name="Berlin A."/>
            <person name="Gnerre S."/>
            <person name="Jaffe D."/>
            <person name="MacCallum I."/>
            <person name="Young S."/>
            <person name="Walker B.J."/>
            <person name="Lander E.S."/>
            <person name="Lindblad-Toh K."/>
        </authorList>
    </citation>
    <scope>NUCLEOTIDE SEQUENCE [LARGE SCALE GENOMIC DNA]</scope>
</reference>
<keyword evidence="8" id="KW-1185">Reference proteome</keyword>
<protein>
    <submittedName>
        <fullName evidence="7">Interferon induced transmembrane protein 3</fullName>
    </submittedName>
</protein>
<dbReference type="eggNOG" id="ENOG502S9XK">
    <property type="taxonomic scope" value="Eukaryota"/>
</dbReference>
<reference evidence="7" key="3">
    <citation type="submission" date="2025-09" db="UniProtKB">
        <authorList>
            <consortium name="Ensembl"/>
        </authorList>
    </citation>
    <scope>IDENTIFICATION</scope>
</reference>
<dbReference type="Proteomes" id="UP000018468">
    <property type="component" value="Linkage group LG27"/>
</dbReference>
<dbReference type="InParanoid" id="W5LYA9"/>
<evidence type="ECO:0000256" key="6">
    <source>
        <dbReference type="SAM" id="Phobius"/>
    </source>
</evidence>
<proteinExistence type="inferred from homology"/>
<dbReference type="STRING" id="7918.ENSLOCP00000001116"/>